<organism evidence="1">
    <name type="scientific">Zea mays</name>
    <name type="common">Maize</name>
    <dbReference type="NCBI Taxonomy" id="4577"/>
    <lineage>
        <taxon>Eukaryota</taxon>
        <taxon>Viridiplantae</taxon>
        <taxon>Streptophyta</taxon>
        <taxon>Embryophyta</taxon>
        <taxon>Tracheophyta</taxon>
        <taxon>Spermatophyta</taxon>
        <taxon>Magnoliopsida</taxon>
        <taxon>Liliopsida</taxon>
        <taxon>Poales</taxon>
        <taxon>Poaceae</taxon>
        <taxon>PACMAD clade</taxon>
        <taxon>Panicoideae</taxon>
        <taxon>Andropogonodae</taxon>
        <taxon>Andropogoneae</taxon>
        <taxon>Tripsacinae</taxon>
        <taxon>Zea</taxon>
    </lineage>
</organism>
<evidence type="ECO:0000313" key="1">
    <source>
        <dbReference type="EMBL" id="ACG27267.1"/>
    </source>
</evidence>
<reference evidence="1" key="1">
    <citation type="journal article" date="2009" name="Plant Mol. Biol.">
        <title>Insights into corn genes derived from large-scale cDNA sequencing.</title>
        <authorList>
            <person name="Alexandrov N.N."/>
            <person name="Brover V.V."/>
            <person name="Freidin S."/>
            <person name="Troukhan M.E."/>
            <person name="Tatarinova T.V."/>
            <person name="Zhang H."/>
            <person name="Swaller T.J."/>
            <person name="Lu Y.P."/>
            <person name="Bouck J."/>
            <person name="Flavell R.B."/>
            <person name="Feldmann K.A."/>
        </authorList>
    </citation>
    <scope>NUCLEOTIDE SEQUENCE</scope>
</reference>
<dbReference type="AlphaFoldDB" id="B6SQY4"/>
<protein>
    <submittedName>
        <fullName evidence="1">Uncharacterized protein</fullName>
    </submittedName>
</protein>
<proteinExistence type="evidence at transcript level"/>
<dbReference type="PANTHER" id="PTHR33726">
    <property type="entry name" value="TRANSMEMBRANE PROTEIN"/>
    <property type="match status" value="1"/>
</dbReference>
<dbReference type="PANTHER" id="PTHR33726:SF13">
    <property type="entry name" value="OS05G0565701 PROTEIN"/>
    <property type="match status" value="1"/>
</dbReference>
<accession>B6SQY4</accession>
<sequence>MDTAVDRHLDDIAPPVQKRRGWVKRMHSSVPAVAGEGTAAAAAAEDGGATRTKPRRGGWLRRLLPAPWERALGRRPRKLGGGGGGGAAAGRLLAGLPRWKRVSVSVGGRGCTAALLDAAAFRVLYVVEAVVLGLALSCFYCCCGCQI</sequence>
<name>B6SQY4_MAIZE</name>
<dbReference type="EMBL" id="EU955149">
    <property type="protein sequence ID" value="ACG27267.1"/>
    <property type="molecule type" value="mRNA"/>
</dbReference>